<evidence type="ECO:0000256" key="3">
    <source>
        <dbReference type="ARBA" id="ARBA00011557"/>
    </source>
</evidence>
<evidence type="ECO:0000313" key="14">
    <source>
        <dbReference type="EMBL" id="MBD8891251.1"/>
    </source>
</evidence>
<evidence type="ECO:0000256" key="9">
    <source>
        <dbReference type="ARBA" id="ARBA00023136"/>
    </source>
</evidence>
<keyword evidence="12" id="KW-0997">Cell inner membrane</keyword>
<dbReference type="Proteomes" id="UP000632063">
    <property type="component" value="Unassembled WGS sequence"/>
</dbReference>
<evidence type="ECO:0000256" key="1">
    <source>
        <dbReference type="ARBA" id="ARBA00004651"/>
    </source>
</evidence>
<keyword evidence="7 11" id="KW-0812">Transmembrane</keyword>
<proteinExistence type="inferred from homology"/>
<dbReference type="InterPro" id="IPR035906">
    <property type="entry name" value="MetI-like_sf"/>
</dbReference>
<reference evidence="14 15" key="2">
    <citation type="journal article" date="2021" name="Int. J. Syst. Evol. Microbiol.">
        <title>Roseibium litorale sp. nov., isolated from a tidal flat sediment and proposal for the reclassification of Labrenzia polysiphoniae as Roseibium polysiphoniae comb. nov.</title>
        <authorList>
            <person name="Liu Y."/>
            <person name="Pei T."/>
            <person name="Du J."/>
            <person name="Chao M."/>
            <person name="Deng M.R."/>
            <person name="Zhu H."/>
        </authorList>
    </citation>
    <scope>NUCLEOTIDE SEQUENCE [LARGE SCALE GENOMIC DNA]</scope>
    <source>
        <strain evidence="14 15">4C16A</strain>
    </source>
</reference>
<reference evidence="15" key="1">
    <citation type="submission" date="2020-09" db="EMBL/GenBank/DDBJ databases">
        <title>The genome sequence of strain Labrenzia suaedae 4C16A.</title>
        <authorList>
            <person name="Liu Y."/>
        </authorList>
    </citation>
    <scope>NUCLEOTIDE SEQUENCE [LARGE SCALE GENOMIC DNA]</scope>
    <source>
        <strain evidence="15">4C16A</strain>
    </source>
</reference>
<dbReference type="InterPro" id="IPR000515">
    <property type="entry name" value="MetI-like"/>
</dbReference>
<dbReference type="CDD" id="cd06261">
    <property type="entry name" value="TM_PBP2"/>
    <property type="match status" value="1"/>
</dbReference>
<keyword evidence="8 11" id="KW-1133">Transmembrane helix</keyword>
<dbReference type="SUPFAM" id="SSF161098">
    <property type="entry name" value="MetI-like"/>
    <property type="match status" value="1"/>
</dbReference>
<evidence type="ECO:0000256" key="4">
    <source>
        <dbReference type="ARBA" id="ARBA00020515"/>
    </source>
</evidence>
<feature type="transmembrane region" description="Helical" evidence="11">
    <location>
        <begin position="123"/>
        <end position="143"/>
    </location>
</feature>
<keyword evidence="5 11" id="KW-0813">Transport</keyword>
<feature type="transmembrane region" description="Helical" evidence="11">
    <location>
        <begin position="196"/>
        <end position="218"/>
    </location>
</feature>
<sequence>MTSVSLATSSETLKRPPRRINWGLILTYAVVIIVTLTMLAPFVWMLSASLKLDRDVFAFPIEWIPSEPRWQNYIDIWTKIPLGIFVLNTTKLTVIVTVLQLLTSSFAAYAFAKLHFPYRNALFLAYIATIAMPWQVYMVPQFILMREFGLNNTHMALICLQAFTAFGVFLMRQFYMSIPDELCEAARIDGMSEYGIWWRIMLPLSMPALSTLTIFTFVNTWNDFLGPLIYLTKTDLKTIQIGIRMFITQYTQEYGLIMAASVVSLIPVLIVFLALQRFFVEGIASTGLKG</sequence>
<name>A0ABR9CLS0_9HYPH</name>
<evidence type="ECO:0000256" key="7">
    <source>
        <dbReference type="ARBA" id="ARBA00022692"/>
    </source>
</evidence>
<dbReference type="RefSeq" id="WP_192147388.1">
    <property type="nucleotide sequence ID" value="NZ_JACYXI010000003.1"/>
</dbReference>
<dbReference type="PROSITE" id="PS50928">
    <property type="entry name" value="ABC_TM1"/>
    <property type="match status" value="1"/>
</dbReference>
<feature type="transmembrane region" description="Helical" evidence="11">
    <location>
        <begin position="20"/>
        <end position="44"/>
    </location>
</feature>
<accession>A0ABR9CLS0</accession>
<comment type="similarity">
    <text evidence="2 11">Belongs to the binding-protein-dependent transport system permease family.</text>
</comment>
<keyword evidence="15" id="KW-1185">Reference proteome</keyword>
<gene>
    <name evidence="12" type="primary">ugpE</name>
    <name evidence="14" type="ORF">IG616_06820</name>
</gene>
<evidence type="ECO:0000259" key="13">
    <source>
        <dbReference type="PROSITE" id="PS50928"/>
    </source>
</evidence>
<protein>
    <recommendedName>
        <fullName evidence="4 12">sn-glycerol-3-phosphate transport system permease protein UgpE</fullName>
    </recommendedName>
</protein>
<feature type="domain" description="ABC transmembrane type-1" evidence="13">
    <location>
        <begin position="86"/>
        <end position="275"/>
    </location>
</feature>
<evidence type="ECO:0000256" key="10">
    <source>
        <dbReference type="ARBA" id="ARBA00037054"/>
    </source>
</evidence>
<evidence type="ECO:0000256" key="11">
    <source>
        <dbReference type="RuleBase" id="RU363032"/>
    </source>
</evidence>
<comment type="subcellular location">
    <subcellularLocation>
        <location evidence="12">Cell inner membrane</location>
        <topology evidence="12">Multi-pass membrane protein</topology>
    </subcellularLocation>
    <subcellularLocation>
        <location evidence="1 11">Cell membrane</location>
        <topology evidence="1 11">Multi-pass membrane protein</topology>
    </subcellularLocation>
</comment>
<dbReference type="Pfam" id="PF00528">
    <property type="entry name" value="BPD_transp_1"/>
    <property type="match status" value="1"/>
</dbReference>
<dbReference type="Gene3D" id="1.10.3720.10">
    <property type="entry name" value="MetI-like"/>
    <property type="match status" value="1"/>
</dbReference>
<feature type="transmembrane region" description="Helical" evidence="11">
    <location>
        <begin position="254"/>
        <end position="275"/>
    </location>
</feature>
<evidence type="ECO:0000256" key="12">
    <source>
        <dbReference type="RuleBase" id="RU363056"/>
    </source>
</evidence>
<comment type="caution">
    <text evidence="12">Lacks conserved residue(s) required for the propagation of feature annotation.</text>
</comment>
<dbReference type="PANTHER" id="PTHR43744:SF8">
    <property type="entry name" value="SN-GLYCEROL-3-PHOSPHATE TRANSPORT SYSTEM PERMEASE PROTEIN UGPE"/>
    <property type="match status" value="1"/>
</dbReference>
<evidence type="ECO:0000256" key="8">
    <source>
        <dbReference type="ARBA" id="ARBA00022989"/>
    </source>
</evidence>
<evidence type="ECO:0000256" key="2">
    <source>
        <dbReference type="ARBA" id="ARBA00009306"/>
    </source>
</evidence>
<keyword evidence="9 11" id="KW-0472">Membrane</keyword>
<evidence type="ECO:0000256" key="5">
    <source>
        <dbReference type="ARBA" id="ARBA00022448"/>
    </source>
</evidence>
<comment type="subunit">
    <text evidence="3 12">The complex is composed of two ATP-binding proteins (UgpC), two transmembrane proteins (UgpA and UgpE) and a solute-binding protein (UgpB).</text>
</comment>
<evidence type="ECO:0000256" key="6">
    <source>
        <dbReference type="ARBA" id="ARBA00022475"/>
    </source>
</evidence>
<dbReference type="PANTHER" id="PTHR43744">
    <property type="entry name" value="ABC TRANSPORTER PERMEASE PROTEIN MG189-RELATED-RELATED"/>
    <property type="match status" value="1"/>
</dbReference>
<feature type="transmembrane region" description="Helical" evidence="11">
    <location>
        <begin position="155"/>
        <end position="175"/>
    </location>
</feature>
<organism evidence="14 15">
    <name type="scientific">Roseibium litorale</name>
    <dbReference type="NCBI Taxonomy" id="2803841"/>
    <lineage>
        <taxon>Bacteria</taxon>
        <taxon>Pseudomonadati</taxon>
        <taxon>Pseudomonadota</taxon>
        <taxon>Alphaproteobacteria</taxon>
        <taxon>Hyphomicrobiales</taxon>
        <taxon>Stappiaceae</taxon>
        <taxon>Roseibium</taxon>
    </lineage>
</organism>
<evidence type="ECO:0000313" key="15">
    <source>
        <dbReference type="Proteomes" id="UP000632063"/>
    </source>
</evidence>
<comment type="function">
    <text evidence="10 12">Part of the ABC transporter complex UgpBAEC involved in sn-glycerol-3-phosphate (G3P) import. Probably responsible for the translocation of the substrate across the membrane.</text>
</comment>
<comment type="caution">
    <text evidence="14">The sequence shown here is derived from an EMBL/GenBank/DDBJ whole genome shotgun (WGS) entry which is preliminary data.</text>
</comment>
<dbReference type="EMBL" id="JACYXI010000003">
    <property type="protein sequence ID" value="MBD8891251.1"/>
    <property type="molecule type" value="Genomic_DNA"/>
</dbReference>
<keyword evidence="6 12" id="KW-1003">Cell membrane</keyword>